<dbReference type="EMBL" id="CP165647">
    <property type="protein sequence ID" value="XDU63053.1"/>
    <property type="molecule type" value="Genomic_DNA"/>
</dbReference>
<dbReference type="GO" id="GO:0046872">
    <property type="term" value="F:metal ion binding"/>
    <property type="evidence" value="ECO:0007669"/>
    <property type="project" value="UniProtKB-KW"/>
</dbReference>
<dbReference type="PANTHER" id="PTHR34382:SF7">
    <property type="entry name" value="PTS SYSTEM N,N'-DIACETYLCHITOBIOSE-SPECIFIC EIIA COMPONENT"/>
    <property type="match status" value="1"/>
</dbReference>
<dbReference type="GO" id="GO:0016740">
    <property type="term" value="F:transferase activity"/>
    <property type="evidence" value="ECO:0007669"/>
    <property type="project" value="UniProtKB-KW"/>
</dbReference>
<dbReference type="KEGG" id="lala:AB8B28_04155"/>
<evidence type="ECO:0000313" key="8">
    <source>
        <dbReference type="EMBL" id="XDU63053.1"/>
    </source>
</evidence>
<dbReference type="PANTHER" id="PTHR34382">
    <property type="entry name" value="PTS SYSTEM N,N'-DIACETYLCHITOBIOSE-SPECIFIC EIIA COMPONENT"/>
    <property type="match status" value="1"/>
</dbReference>
<dbReference type="InterPro" id="IPR036542">
    <property type="entry name" value="PTS_IIA_lac/cel_sf"/>
</dbReference>
<comment type="cofactor">
    <cofactor evidence="6">
        <name>Mg(2+)</name>
        <dbReference type="ChEBI" id="CHEBI:18420"/>
    </cofactor>
    <text evidence="6">Binds 1 Mg(2+) ion per trimer.</text>
</comment>
<keyword evidence="6" id="KW-0460">Magnesium</keyword>
<dbReference type="CDD" id="cd00215">
    <property type="entry name" value="PTS_IIA_lac"/>
    <property type="match status" value="1"/>
</dbReference>
<accession>A0AB39V5V0</accession>
<dbReference type="PIRSF" id="PIRSF000699">
    <property type="entry name" value="PTS_IILac_III"/>
    <property type="match status" value="1"/>
</dbReference>
<evidence type="ECO:0000256" key="6">
    <source>
        <dbReference type="PIRSR" id="PIRSR000699-2"/>
    </source>
</evidence>
<feature type="modified residue" description="Phosphohistidine; by HPr" evidence="7">
    <location>
        <position position="75"/>
    </location>
</feature>
<keyword evidence="1" id="KW-0813">Transport</keyword>
<evidence type="ECO:0000256" key="4">
    <source>
        <dbReference type="ARBA" id="ARBA00022683"/>
    </source>
</evidence>
<gene>
    <name evidence="8" type="ORF">AB8B28_04155</name>
</gene>
<evidence type="ECO:0000256" key="7">
    <source>
        <dbReference type="PROSITE-ProRule" id="PRU00418"/>
    </source>
</evidence>
<dbReference type="Pfam" id="PF02255">
    <property type="entry name" value="PTS_IIA"/>
    <property type="match status" value="1"/>
</dbReference>
<dbReference type="Gene3D" id="1.20.58.80">
    <property type="entry name" value="Phosphotransferase system, lactose/cellobiose-type IIA subunit"/>
    <property type="match status" value="1"/>
</dbReference>
<evidence type="ECO:0000256" key="2">
    <source>
        <dbReference type="ARBA" id="ARBA00022597"/>
    </source>
</evidence>
<dbReference type="InterPro" id="IPR003188">
    <property type="entry name" value="PTS_IIA_lac/cel"/>
</dbReference>
<keyword evidence="4" id="KW-0598">Phosphotransferase system</keyword>
<organism evidence="8">
    <name type="scientific">Leptotrichia alba</name>
    <dbReference type="NCBI Taxonomy" id="3239304"/>
    <lineage>
        <taxon>Bacteria</taxon>
        <taxon>Fusobacteriati</taxon>
        <taxon>Fusobacteriota</taxon>
        <taxon>Fusobacteriia</taxon>
        <taxon>Fusobacteriales</taxon>
        <taxon>Leptotrichiaceae</taxon>
        <taxon>Leptotrichia</taxon>
    </lineage>
</organism>
<keyword evidence="2" id="KW-0762">Sugar transport</keyword>
<reference evidence="8" key="1">
    <citation type="submission" date="2024-07" db="EMBL/GenBank/DDBJ databases">
        <authorList>
            <person name="Li X.-J."/>
            <person name="Wang X."/>
        </authorList>
    </citation>
    <scope>NUCLEOTIDE SEQUENCE</scope>
    <source>
        <strain evidence="8">HSP-536</strain>
    </source>
</reference>
<feature type="active site" description="Tele-phosphohistidine intermediate" evidence="5">
    <location>
        <position position="75"/>
    </location>
</feature>
<dbReference type="SUPFAM" id="SSF46973">
    <property type="entry name" value="Enzyme IIa from lactose specific PTS, IIa-lac"/>
    <property type="match status" value="1"/>
</dbReference>
<feature type="binding site" evidence="6">
    <location>
        <position position="78"/>
    </location>
    <ligand>
        <name>Mg(2+)</name>
        <dbReference type="ChEBI" id="CHEBI:18420"/>
        <note>ligand shared between all trimeric partners</note>
    </ligand>
</feature>
<evidence type="ECO:0000256" key="5">
    <source>
        <dbReference type="PIRSR" id="PIRSR000699-1"/>
    </source>
</evidence>
<dbReference type="AlphaFoldDB" id="A0AB39V5V0"/>
<dbReference type="RefSeq" id="WP_369716976.1">
    <property type="nucleotide sequence ID" value="NZ_CP165647.1"/>
</dbReference>
<evidence type="ECO:0000256" key="3">
    <source>
        <dbReference type="ARBA" id="ARBA00022679"/>
    </source>
</evidence>
<keyword evidence="3" id="KW-0808">Transferase</keyword>
<dbReference type="GO" id="GO:0009401">
    <property type="term" value="P:phosphoenolpyruvate-dependent sugar phosphotransferase system"/>
    <property type="evidence" value="ECO:0007669"/>
    <property type="project" value="UniProtKB-KW"/>
</dbReference>
<keyword evidence="6" id="KW-0479">Metal-binding</keyword>
<protein>
    <submittedName>
        <fullName evidence="8">PTS lactose/cellobiose transporter subunit IIA</fullName>
    </submittedName>
</protein>
<proteinExistence type="predicted"/>
<dbReference type="PROSITE" id="PS51095">
    <property type="entry name" value="PTS_EIIA_TYPE_3"/>
    <property type="match status" value="1"/>
</dbReference>
<name>A0AB39V5V0_9FUSO</name>
<evidence type="ECO:0000256" key="1">
    <source>
        <dbReference type="ARBA" id="ARBA00022448"/>
    </source>
</evidence>
<sequence length="105" mass="11940">MDIEMIAMTLIGHAGETKSLAFQAINEAKKGNFSETENLLKKSTEEMLKAHELQTDLIIKEADGEKMEVGLIMVHAQDHLMTAILFKELAKEFIEVYKKLEKNNF</sequence>